<evidence type="ECO:0000313" key="4">
    <source>
        <dbReference type="Proteomes" id="UP000007015"/>
    </source>
</evidence>
<name>A2XZV6_ORYSI</name>
<sequence length="496" mass="56464">MKQTRSSLLADDEDRPRWSDLPSELTEDIASRLLGYDVAEYLRFRAVCKAWRECTPHPRELDSRFRPRRWILLSSTSGDMRCRFLNIATGACIQVDLPEELAAGGQIQIECRTEGLLVLRDKVTDAIRLLNPLTKAVTDLPPITAAMANVIPEKRVHAEIPWSLIAYAGISDETSPPTVAIFLRDMRLNIAYAKPGDRHWKLLDDKAWSTFPSSISRSDGQQLRYVNYLSVVTLRGRIYLVTYQGNILKLSIRPRPQLIPIVKDQTKHSMWHGRVLCPNVVSYLVPPNDDDHRMLMVRYYGDLTHLTDHEQRCIKRRKKNDLIKLPSKSPCRYNWRILQVFEVDIVRKKLVRVDGIADDRAVFVGDVACVSLSIDRFPSILGNTVYLGMNSCCAVGFGLCHLKDRTVEPRLEHVLESGRKAPLLVDISLFHLGRIVPFARPCTLEEYLATNHLKEAQQMDELVDMACSTARWSGRTPSVTISDAACWMGKNPELFM</sequence>
<proteinExistence type="predicted"/>
<evidence type="ECO:0008006" key="5">
    <source>
        <dbReference type="Google" id="ProtNLM"/>
    </source>
</evidence>
<accession>A2XZV6</accession>
<organism evidence="3 4">
    <name type="scientific">Oryza sativa subsp. indica</name>
    <name type="common">Rice</name>
    <dbReference type="NCBI Taxonomy" id="39946"/>
    <lineage>
        <taxon>Eukaryota</taxon>
        <taxon>Viridiplantae</taxon>
        <taxon>Streptophyta</taxon>
        <taxon>Embryophyta</taxon>
        <taxon>Tracheophyta</taxon>
        <taxon>Spermatophyta</taxon>
        <taxon>Magnoliopsida</taxon>
        <taxon>Liliopsida</taxon>
        <taxon>Poales</taxon>
        <taxon>Poaceae</taxon>
        <taxon>BOP clade</taxon>
        <taxon>Oryzoideae</taxon>
        <taxon>Oryzeae</taxon>
        <taxon>Oryzinae</taxon>
        <taxon>Oryza</taxon>
        <taxon>Oryza sativa</taxon>
    </lineage>
</organism>
<dbReference type="STRING" id="39946.A2XZV6"/>
<dbReference type="SUPFAM" id="SSF81383">
    <property type="entry name" value="F-box domain"/>
    <property type="match status" value="1"/>
</dbReference>
<protein>
    <recommendedName>
        <fullName evidence="5">F-box domain-containing protein</fullName>
    </recommendedName>
</protein>
<dbReference type="InterPro" id="IPR005174">
    <property type="entry name" value="KIB1-4_b-propeller"/>
</dbReference>
<feature type="domain" description="F-box" evidence="2">
    <location>
        <begin position="18"/>
        <end position="58"/>
    </location>
</feature>
<dbReference type="Gramene" id="BGIOSGA018903-TA">
    <property type="protein sequence ID" value="BGIOSGA018903-PA"/>
    <property type="gene ID" value="BGIOSGA018903"/>
</dbReference>
<dbReference type="PANTHER" id="PTHR33165:SF58">
    <property type="entry name" value="OS05G0123400 PROTEIN"/>
    <property type="match status" value="1"/>
</dbReference>
<dbReference type="Pfam" id="PF03478">
    <property type="entry name" value="Beta-prop_KIB1-4"/>
    <property type="match status" value="1"/>
</dbReference>
<dbReference type="OMA" id="MRLNIAY"/>
<dbReference type="InterPro" id="IPR036047">
    <property type="entry name" value="F-box-like_dom_sf"/>
</dbReference>
<dbReference type="PANTHER" id="PTHR33165">
    <property type="entry name" value="F-BOX DOMAIN CONTAINING PROTEIN-LIKE-RELATED"/>
    <property type="match status" value="1"/>
</dbReference>
<keyword evidence="4" id="KW-1185">Reference proteome</keyword>
<dbReference type="Gene3D" id="1.20.1280.50">
    <property type="match status" value="1"/>
</dbReference>
<evidence type="ECO:0000313" key="3">
    <source>
        <dbReference type="EMBL" id="EAY96366.1"/>
    </source>
</evidence>
<dbReference type="HOGENOM" id="CLU_040241_1_0_1"/>
<dbReference type="AlphaFoldDB" id="A2XZV6"/>
<evidence type="ECO:0000259" key="1">
    <source>
        <dbReference type="Pfam" id="PF03478"/>
    </source>
</evidence>
<gene>
    <name evidence="3" type="ORF">OsI_18265</name>
</gene>
<dbReference type="EMBL" id="CM000130">
    <property type="protein sequence ID" value="EAY96366.1"/>
    <property type="molecule type" value="Genomic_DNA"/>
</dbReference>
<dbReference type="Pfam" id="PF12937">
    <property type="entry name" value="F-box-like"/>
    <property type="match status" value="1"/>
</dbReference>
<evidence type="ECO:0000259" key="2">
    <source>
        <dbReference type="Pfam" id="PF12937"/>
    </source>
</evidence>
<dbReference type="Proteomes" id="UP000007015">
    <property type="component" value="Chromosome 5"/>
</dbReference>
<feature type="domain" description="KIB1-4 beta-propeller" evidence="1">
    <location>
        <begin position="86"/>
        <end position="387"/>
    </location>
</feature>
<reference evidence="3 4" key="1">
    <citation type="journal article" date="2005" name="PLoS Biol.">
        <title>The genomes of Oryza sativa: a history of duplications.</title>
        <authorList>
            <person name="Yu J."/>
            <person name="Wang J."/>
            <person name="Lin W."/>
            <person name="Li S."/>
            <person name="Li H."/>
            <person name="Zhou J."/>
            <person name="Ni P."/>
            <person name="Dong W."/>
            <person name="Hu S."/>
            <person name="Zeng C."/>
            <person name="Zhang J."/>
            <person name="Zhang Y."/>
            <person name="Li R."/>
            <person name="Xu Z."/>
            <person name="Li S."/>
            <person name="Li X."/>
            <person name="Zheng H."/>
            <person name="Cong L."/>
            <person name="Lin L."/>
            <person name="Yin J."/>
            <person name="Geng J."/>
            <person name="Li G."/>
            <person name="Shi J."/>
            <person name="Liu J."/>
            <person name="Lv H."/>
            <person name="Li J."/>
            <person name="Wang J."/>
            <person name="Deng Y."/>
            <person name="Ran L."/>
            <person name="Shi X."/>
            <person name="Wang X."/>
            <person name="Wu Q."/>
            <person name="Li C."/>
            <person name="Ren X."/>
            <person name="Wang J."/>
            <person name="Wang X."/>
            <person name="Li D."/>
            <person name="Liu D."/>
            <person name="Zhang X."/>
            <person name="Ji Z."/>
            <person name="Zhao W."/>
            <person name="Sun Y."/>
            <person name="Zhang Z."/>
            <person name="Bao J."/>
            <person name="Han Y."/>
            <person name="Dong L."/>
            <person name="Ji J."/>
            <person name="Chen P."/>
            <person name="Wu S."/>
            <person name="Liu J."/>
            <person name="Xiao Y."/>
            <person name="Bu D."/>
            <person name="Tan J."/>
            <person name="Yang L."/>
            <person name="Ye C."/>
            <person name="Zhang J."/>
            <person name="Xu J."/>
            <person name="Zhou Y."/>
            <person name="Yu Y."/>
            <person name="Zhang B."/>
            <person name="Zhuang S."/>
            <person name="Wei H."/>
            <person name="Liu B."/>
            <person name="Lei M."/>
            <person name="Yu H."/>
            <person name="Li Y."/>
            <person name="Xu H."/>
            <person name="Wei S."/>
            <person name="He X."/>
            <person name="Fang L."/>
            <person name="Zhang Z."/>
            <person name="Zhang Y."/>
            <person name="Huang X."/>
            <person name="Su Z."/>
            <person name="Tong W."/>
            <person name="Li J."/>
            <person name="Tong Z."/>
            <person name="Li S."/>
            <person name="Ye J."/>
            <person name="Wang L."/>
            <person name="Fang L."/>
            <person name="Lei T."/>
            <person name="Chen C."/>
            <person name="Chen H."/>
            <person name="Xu Z."/>
            <person name="Li H."/>
            <person name="Huang H."/>
            <person name="Zhang F."/>
            <person name="Xu H."/>
            <person name="Li N."/>
            <person name="Zhao C."/>
            <person name="Li S."/>
            <person name="Dong L."/>
            <person name="Huang Y."/>
            <person name="Li L."/>
            <person name="Xi Y."/>
            <person name="Qi Q."/>
            <person name="Li W."/>
            <person name="Zhang B."/>
            <person name="Hu W."/>
            <person name="Zhang Y."/>
            <person name="Tian X."/>
            <person name="Jiao Y."/>
            <person name="Liang X."/>
            <person name="Jin J."/>
            <person name="Gao L."/>
            <person name="Zheng W."/>
            <person name="Hao B."/>
            <person name="Liu S."/>
            <person name="Wang W."/>
            <person name="Yuan L."/>
            <person name="Cao M."/>
            <person name="McDermott J."/>
            <person name="Samudrala R."/>
            <person name="Wang J."/>
            <person name="Wong G.K."/>
            <person name="Yang H."/>
        </authorList>
    </citation>
    <scope>NUCLEOTIDE SEQUENCE [LARGE SCALE GENOMIC DNA]</scope>
    <source>
        <strain evidence="4">cv. 93-11</strain>
    </source>
</reference>
<dbReference type="InterPro" id="IPR001810">
    <property type="entry name" value="F-box_dom"/>
</dbReference>